<feature type="transmembrane region" description="Helical" evidence="8">
    <location>
        <begin position="17"/>
        <end position="35"/>
    </location>
</feature>
<feature type="region of interest" description="Disordered" evidence="7">
    <location>
        <begin position="712"/>
        <end position="736"/>
    </location>
</feature>
<accession>A0ABY9UB59</accession>
<dbReference type="PANTHER" id="PTHR33406:SF11">
    <property type="entry name" value="MEMBRANE PROTEIN SCO6666-RELATED"/>
    <property type="match status" value="1"/>
</dbReference>
<feature type="transmembrane region" description="Helical" evidence="8">
    <location>
        <begin position="635"/>
        <end position="653"/>
    </location>
</feature>
<feature type="transmembrane region" description="Helical" evidence="8">
    <location>
        <begin position="180"/>
        <end position="200"/>
    </location>
</feature>
<organism evidence="10 11">
    <name type="scientific">Streptomyces violaceus</name>
    <name type="common">Streptomyces venezuelae</name>
    <dbReference type="NCBI Taxonomy" id="1936"/>
    <lineage>
        <taxon>Bacteria</taxon>
        <taxon>Bacillati</taxon>
        <taxon>Actinomycetota</taxon>
        <taxon>Actinomycetes</taxon>
        <taxon>Kitasatosporales</taxon>
        <taxon>Streptomycetaceae</taxon>
        <taxon>Streptomyces</taxon>
    </lineage>
</organism>
<evidence type="ECO:0000313" key="10">
    <source>
        <dbReference type="EMBL" id="WND19481.1"/>
    </source>
</evidence>
<protein>
    <submittedName>
        <fullName evidence="10">MMPL family transporter</fullName>
    </submittedName>
</protein>
<evidence type="ECO:0000256" key="4">
    <source>
        <dbReference type="ARBA" id="ARBA00022692"/>
    </source>
</evidence>
<evidence type="ECO:0000256" key="3">
    <source>
        <dbReference type="ARBA" id="ARBA00022475"/>
    </source>
</evidence>
<keyword evidence="3" id="KW-1003">Cell membrane</keyword>
<feature type="transmembrane region" description="Helical" evidence="8">
    <location>
        <begin position="207"/>
        <end position="227"/>
    </location>
</feature>
<feature type="transmembrane region" description="Helical" evidence="8">
    <location>
        <begin position="233"/>
        <end position="251"/>
    </location>
</feature>
<feature type="transmembrane region" description="Helical" evidence="8">
    <location>
        <begin position="304"/>
        <end position="330"/>
    </location>
</feature>
<evidence type="ECO:0000256" key="8">
    <source>
        <dbReference type="SAM" id="Phobius"/>
    </source>
</evidence>
<keyword evidence="6 8" id="KW-0472">Membrane</keyword>
<feature type="transmembrane region" description="Helical" evidence="8">
    <location>
        <begin position="665"/>
        <end position="690"/>
    </location>
</feature>
<gene>
    <name evidence="10" type="ORF">RI060_19960</name>
</gene>
<proteinExistence type="inferred from homology"/>
<evidence type="ECO:0000259" key="9">
    <source>
        <dbReference type="PROSITE" id="PS50156"/>
    </source>
</evidence>
<dbReference type="InterPro" id="IPR000731">
    <property type="entry name" value="SSD"/>
</dbReference>
<sequence length="736" mass="75588">MATFLYRVGRLAFRRRWYVALVWAAVLAAVGLGALKAPGAVDEEFSMPGIESQKAFDLVEQRFPGATADGATARVVFIAPGGEKVTAAENKEAIEKAVTGLGDGTQVASAVDPFQAKTISKDGSTAFATVTYKVKSTDLTDAGRTHLEHTLEGARDAGLTVEAGGTALAAEGGPGGTAEVIGVTIAAVVLLVTFGSLAAAGLPLLTAVIGVGVSMATILALSSALGLSTTTGTLAMMLGLAVGIDYALFVVSRYREERAKGRTPQEAVGMAVGTAGSAVVFAGLTVVIALAGLAVVGIPMLTKMGLAAAGAVVVAVLIALTLVPAFLGFWPNAVLPRRARKSGRIEESTETNGGARWARFVLRRPIPVLLLGVVGLGALALPAAGLQLGMPGDEAKPTSTTERRAYDALAEGFGPGFNGPLTIVVDGEGAADPKGAADSIAKEIGATKGVVSVSPARFNDAGDTAVFSVVPSTAPTDEKTKTLVTTIRDERPGIESGTGASYEVTGSTAMNIDIAEKVQAALVPYLTVVVGLAIVLLLVVFRSLLVPLKAALGFLLSVLASLGAVVVVFQQGHGAELLGVEQTGPIMSLMPIFLVGIVFGLAMDYEVFLVSRMREAYVHGESPAQAVTSGFRHSARVVVAAALIMIAVFAGFVGESDSMIKMIGFGLASAVLFDAFVVRMAIVPAVLALLGAKAWWLPKWLDRALPRVDVEGEALSRRPGTDPAPDAAPDLEPART</sequence>
<dbReference type="PROSITE" id="PS50156">
    <property type="entry name" value="SSD"/>
    <property type="match status" value="1"/>
</dbReference>
<feature type="domain" description="SSD" evidence="9">
    <location>
        <begin position="197"/>
        <end position="329"/>
    </location>
</feature>
<feature type="transmembrane region" description="Helical" evidence="8">
    <location>
        <begin position="522"/>
        <end position="541"/>
    </location>
</feature>
<dbReference type="Proteomes" id="UP001249394">
    <property type="component" value="Chromosome"/>
</dbReference>
<reference evidence="10 11" key="1">
    <citation type="submission" date="2023-09" db="EMBL/GenBank/DDBJ databases">
        <title>The genome sequence of Streptomyces anthocyanicus.</title>
        <authorList>
            <person name="Mo P."/>
        </authorList>
    </citation>
    <scope>NUCLEOTIDE SEQUENCE [LARGE SCALE GENOMIC DNA]</scope>
    <source>
        <strain evidence="10 11">JCM 4387</strain>
    </source>
</reference>
<keyword evidence="5 8" id="KW-1133">Transmembrane helix</keyword>
<evidence type="ECO:0000256" key="2">
    <source>
        <dbReference type="ARBA" id="ARBA00010157"/>
    </source>
</evidence>
<dbReference type="InterPro" id="IPR004869">
    <property type="entry name" value="MMPL_dom"/>
</dbReference>
<evidence type="ECO:0000256" key="1">
    <source>
        <dbReference type="ARBA" id="ARBA00004651"/>
    </source>
</evidence>
<dbReference type="EMBL" id="CP134213">
    <property type="protein sequence ID" value="WND19481.1"/>
    <property type="molecule type" value="Genomic_DNA"/>
</dbReference>
<feature type="transmembrane region" description="Helical" evidence="8">
    <location>
        <begin position="548"/>
        <end position="569"/>
    </location>
</feature>
<comment type="subcellular location">
    <subcellularLocation>
        <location evidence="1">Cell membrane</location>
        <topology evidence="1">Multi-pass membrane protein</topology>
    </subcellularLocation>
</comment>
<evidence type="ECO:0000256" key="5">
    <source>
        <dbReference type="ARBA" id="ARBA00022989"/>
    </source>
</evidence>
<dbReference type="Gene3D" id="1.20.1640.10">
    <property type="entry name" value="Multidrug efflux transporter AcrB transmembrane domain"/>
    <property type="match status" value="2"/>
</dbReference>
<comment type="similarity">
    <text evidence="2">Belongs to the resistance-nodulation-cell division (RND) (TC 2.A.6) family. MmpL subfamily.</text>
</comment>
<dbReference type="PANTHER" id="PTHR33406">
    <property type="entry name" value="MEMBRANE PROTEIN MJ1562-RELATED"/>
    <property type="match status" value="1"/>
</dbReference>
<feature type="transmembrane region" description="Helical" evidence="8">
    <location>
        <begin position="366"/>
        <end position="388"/>
    </location>
</feature>
<keyword evidence="11" id="KW-1185">Reference proteome</keyword>
<feature type="transmembrane region" description="Helical" evidence="8">
    <location>
        <begin position="272"/>
        <end position="298"/>
    </location>
</feature>
<dbReference type="SUPFAM" id="SSF82866">
    <property type="entry name" value="Multidrug efflux transporter AcrB transmembrane domain"/>
    <property type="match status" value="2"/>
</dbReference>
<evidence type="ECO:0000256" key="6">
    <source>
        <dbReference type="ARBA" id="ARBA00023136"/>
    </source>
</evidence>
<feature type="transmembrane region" description="Helical" evidence="8">
    <location>
        <begin position="589"/>
        <end position="610"/>
    </location>
</feature>
<evidence type="ECO:0000256" key="7">
    <source>
        <dbReference type="SAM" id="MobiDB-lite"/>
    </source>
</evidence>
<keyword evidence="4 8" id="KW-0812">Transmembrane</keyword>
<name>A0ABY9UB59_STRVL</name>
<dbReference type="InterPro" id="IPR050545">
    <property type="entry name" value="Mycobact_MmpL"/>
</dbReference>
<dbReference type="Pfam" id="PF03176">
    <property type="entry name" value="MMPL"/>
    <property type="match status" value="2"/>
</dbReference>
<evidence type="ECO:0000313" key="11">
    <source>
        <dbReference type="Proteomes" id="UP001249394"/>
    </source>
</evidence>